<dbReference type="InterPro" id="IPR006170">
    <property type="entry name" value="PBP/GOBP"/>
</dbReference>
<sequence>MSTNAIYIFGFFIIICGVNCAKVTVEQMKQATEPIRKVCITKTKVGEDALSDLRSGVVQDKKELKCYVNCVLEMIQIIKKGKLQYDAVMRSVDTMLPDELKDDTRRAVNVCKDVSVGIKDFCESAATMLKCIFKENPNFFFP</sequence>
<evidence type="ECO:0000256" key="2">
    <source>
        <dbReference type="ARBA" id="ARBA00008098"/>
    </source>
</evidence>
<dbReference type="Pfam" id="PF01395">
    <property type="entry name" value="PBP_GOBP"/>
    <property type="match status" value="1"/>
</dbReference>
<dbReference type="CDD" id="cd23992">
    <property type="entry name" value="PBP_GOBP"/>
    <property type="match status" value="1"/>
</dbReference>
<dbReference type="GO" id="GO:0042048">
    <property type="term" value="P:olfactory behavior"/>
    <property type="evidence" value="ECO:0007669"/>
    <property type="project" value="TreeGrafter"/>
</dbReference>
<proteinExistence type="inferred from homology"/>
<dbReference type="GO" id="GO:0007608">
    <property type="term" value="P:sensory perception of smell"/>
    <property type="evidence" value="ECO:0007669"/>
    <property type="project" value="TreeGrafter"/>
</dbReference>
<dbReference type="FunFam" id="1.10.238.20:FF:000001">
    <property type="entry name" value="General odorant-binding protein lush"/>
    <property type="match status" value="1"/>
</dbReference>
<dbReference type="PANTHER" id="PTHR21364:SF2">
    <property type="entry name" value="GENERAL ODORANT-BINDING PROTEIN 19A"/>
    <property type="match status" value="1"/>
</dbReference>
<keyword evidence="6" id="KW-1185">Reference proteome</keyword>
<dbReference type="GO" id="GO:0035275">
    <property type="term" value="F:dibutyl phthalate binding"/>
    <property type="evidence" value="ECO:0007669"/>
    <property type="project" value="TreeGrafter"/>
</dbReference>
<dbReference type="Proteomes" id="UP000183832">
    <property type="component" value="Unassembled WGS sequence"/>
</dbReference>
<reference evidence="5 6" key="1">
    <citation type="submission" date="2015-04" db="EMBL/GenBank/DDBJ databases">
        <authorList>
            <person name="Syromyatnikov M.Y."/>
            <person name="Popov V.N."/>
        </authorList>
    </citation>
    <scope>NUCLEOTIDE SEQUENCE [LARGE SCALE GENOMIC DNA]</scope>
</reference>
<evidence type="ECO:0000313" key="6">
    <source>
        <dbReference type="Proteomes" id="UP000183832"/>
    </source>
</evidence>
<comment type="subcellular location">
    <subcellularLocation>
        <location evidence="1">Secreted</location>
    </subcellularLocation>
</comment>
<dbReference type="Gene3D" id="1.10.238.20">
    <property type="entry name" value="Pheromone/general odorant binding protein domain"/>
    <property type="match status" value="1"/>
</dbReference>
<keyword evidence="4" id="KW-0732">Signal</keyword>
<dbReference type="OrthoDB" id="6610259at2759"/>
<evidence type="ECO:0000313" key="5">
    <source>
        <dbReference type="EMBL" id="CRK94609.1"/>
    </source>
</evidence>
<gene>
    <name evidence="5" type="ORF">CLUMA_CG008109</name>
</gene>
<dbReference type="InterPro" id="IPR036728">
    <property type="entry name" value="PBP_GOBP_sf"/>
</dbReference>
<feature type="signal peptide" evidence="4">
    <location>
        <begin position="1"/>
        <end position="20"/>
    </location>
</feature>
<protein>
    <submittedName>
        <fullName evidence="5">CLUMA_CG008109, isoform A</fullName>
    </submittedName>
</protein>
<evidence type="ECO:0000256" key="1">
    <source>
        <dbReference type="ARBA" id="ARBA00004613"/>
    </source>
</evidence>
<feature type="chain" id="PRO_5009619116" evidence="4">
    <location>
        <begin position="21"/>
        <end position="142"/>
    </location>
</feature>
<evidence type="ECO:0000256" key="4">
    <source>
        <dbReference type="SAM" id="SignalP"/>
    </source>
</evidence>
<keyword evidence="3" id="KW-0964">Secreted</keyword>
<dbReference type="AlphaFoldDB" id="A0A1J1I874"/>
<comment type="similarity">
    <text evidence="2">Belongs to the PBP/GOBP family.</text>
</comment>
<evidence type="ECO:0000256" key="3">
    <source>
        <dbReference type="ARBA" id="ARBA00022525"/>
    </source>
</evidence>
<dbReference type="SUPFAM" id="SSF47565">
    <property type="entry name" value="Insect pheromone/odorant-binding proteins"/>
    <property type="match status" value="1"/>
</dbReference>
<organism evidence="5 6">
    <name type="scientific">Clunio marinus</name>
    <dbReference type="NCBI Taxonomy" id="568069"/>
    <lineage>
        <taxon>Eukaryota</taxon>
        <taxon>Metazoa</taxon>
        <taxon>Ecdysozoa</taxon>
        <taxon>Arthropoda</taxon>
        <taxon>Hexapoda</taxon>
        <taxon>Insecta</taxon>
        <taxon>Pterygota</taxon>
        <taxon>Neoptera</taxon>
        <taxon>Endopterygota</taxon>
        <taxon>Diptera</taxon>
        <taxon>Nematocera</taxon>
        <taxon>Chironomoidea</taxon>
        <taxon>Chironomidae</taxon>
        <taxon>Clunio</taxon>
    </lineage>
</organism>
<accession>A0A1J1I874</accession>
<dbReference type="EMBL" id="CVRI01000039">
    <property type="protein sequence ID" value="CRK94609.1"/>
    <property type="molecule type" value="Genomic_DNA"/>
</dbReference>
<dbReference type="SMART" id="SM00708">
    <property type="entry name" value="PhBP"/>
    <property type="match status" value="1"/>
</dbReference>
<dbReference type="PANTHER" id="PTHR21364">
    <property type="entry name" value="GENERAL ODORANT-BINDING PROTEIN 19A"/>
    <property type="match status" value="1"/>
</dbReference>
<dbReference type="GO" id="GO:0005549">
    <property type="term" value="F:odorant binding"/>
    <property type="evidence" value="ECO:0007669"/>
    <property type="project" value="InterPro"/>
</dbReference>
<name>A0A1J1I874_9DIPT</name>
<dbReference type="GO" id="GO:0005576">
    <property type="term" value="C:extracellular region"/>
    <property type="evidence" value="ECO:0007669"/>
    <property type="project" value="UniProtKB-SubCell"/>
</dbReference>